<comment type="caution">
    <text evidence="4">The sequence shown here is derived from an EMBL/GenBank/DDBJ whole genome shotgun (WGS) entry which is preliminary data.</text>
</comment>
<dbReference type="GO" id="GO:0005829">
    <property type="term" value="C:cytosol"/>
    <property type="evidence" value="ECO:0007669"/>
    <property type="project" value="TreeGrafter"/>
</dbReference>
<dbReference type="SUPFAM" id="SSF53590">
    <property type="entry name" value="Nucleoside hydrolase"/>
    <property type="match status" value="1"/>
</dbReference>
<keyword evidence="1 4" id="KW-0378">Hydrolase</keyword>
<dbReference type="OrthoDB" id="9797882at2"/>
<evidence type="ECO:0000256" key="2">
    <source>
        <dbReference type="ARBA" id="ARBA00023295"/>
    </source>
</evidence>
<reference evidence="4 5" key="1">
    <citation type="submission" date="2015-12" db="EMBL/GenBank/DDBJ databases">
        <title>Draft genome sequence of the thermoanaerobe Thermotalea metallivorans, an isolate from the runoff channel of the Great Artesian Basin, Australia.</title>
        <authorList>
            <person name="Patel B.K."/>
        </authorList>
    </citation>
    <scope>NUCLEOTIDE SEQUENCE [LARGE SCALE GENOMIC DNA]</scope>
    <source>
        <strain evidence="4 5">B2-1</strain>
    </source>
</reference>
<dbReference type="InterPro" id="IPR023186">
    <property type="entry name" value="IUNH"/>
</dbReference>
<proteinExistence type="predicted"/>
<accession>A0A140KZZ5</accession>
<dbReference type="PANTHER" id="PTHR12304">
    <property type="entry name" value="INOSINE-URIDINE PREFERRING NUCLEOSIDE HYDROLASE"/>
    <property type="match status" value="1"/>
</dbReference>
<dbReference type="EMBL" id="LOEE01000072">
    <property type="protein sequence ID" value="KXG73870.1"/>
    <property type="molecule type" value="Genomic_DNA"/>
</dbReference>
<dbReference type="InterPro" id="IPR036452">
    <property type="entry name" value="Ribo_hydro-like"/>
</dbReference>
<dbReference type="Pfam" id="PF01156">
    <property type="entry name" value="IU_nuc_hydro"/>
    <property type="match status" value="1"/>
</dbReference>
<dbReference type="AlphaFoldDB" id="A0A140KZZ5"/>
<dbReference type="PANTHER" id="PTHR12304:SF4">
    <property type="entry name" value="URIDINE NUCLEOSIDASE"/>
    <property type="match status" value="1"/>
</dbReference>
<feature type="domain" description="Inosine/uridine-preferring nucleoside hydrolase" evidence="3">
    <location>
        <begin position="4"/>
        <end position="272"/>
    </location>
</feature>
<dbReference type="RefSeq" id="WP_068557881.1">
    <property type="nucleotide sequence ID" value="NZ_LOEE01000072.1"/>
</dbReference>
<keyword evidence="5" id="KW-1185">Reference proteome</keyword>
<dbReference type="EC" id="3.2.-.-" evidence="4"/>
<organism evidence="4 5">
    <name type="scientific">Thermotalea metallivorans</name>
    <dbReference type="NCBI Taxonomy" id="520762"/>
    <lineage>
        <taxon>Bacteria</taxon>
        <taxon>Bacillati</taxon>
        <taxon>Bacillota</taxon>
        <taxon>Clostridia</taxon>
        <taxon>Peptostreptococcales</taxon>
        <taxon>Thermotaleaceae</taxon>
        <taxon>Thermotalea</taxon>
    </lineage>
</organism>
<dbReference type="PATRIC" id="fig|520762.4.peg.3082"/>
<evidence type="ECO:0000313" key="4">
    <source>
        <dbReference type="EMBL" id="KXG73870.1"/>
    </source>
</evidence>
<dbReference type="GO" id="GO:0006152">
    <property type="term" value="P:purine nucleoside catabolic process"/>
    <property type="evidence" value="ECO:0007669"/>
    <property type="project" value="TreeGrafter"/>
</dbReference>
<evidence type="ECO:0000259" key="3">
    <source>
        <dbReference type="Pfam" id="PF01156"/>
    </source>
</evidence>
<dbReference type="GO" id="GO:0008477">
    <property type="term" value="F:purine nucleosidase activity"/>
    <property type="evidence" value="ECO:0007669"/>
    <property type="project" value="TreeGrafter"/>
</dbReference>
<evidence type="ECO:0000313" key="5">
    <source>
        <dbReference type="Proteomes" id="UP000070456"/>
    </source>
</evidence>
<dbReference type="Gene3D" id="3.90.245.10">
    <property type="entry name" value="Ribonucleoside hydrolase-like"/>
    <property type="match status" value="1"/>
</dbReference>
<gene>
    <name evidence="4" type="primary">rihA</name>
    <name evidence="4" type="ORF">AN619_27900</name>
</gene>
<evidence type="ECO:0000256" key="1">
    <source>
        <dbReference type="ARBA" id="ARBA00022801"/>
    </source>
</evidence>
<keyword evidence="2 4" id="KW-0326">Glycosidase</keyword>
<protein>
    <submittedName>
        <fullName evidence="4">Pyrimidine-specific ribonucleoside hydrolase RihA</fullName>
        <ecNumber evidence="4">3.2.-.-</ecNumber>
    </submittedName>
</protein>
<sequence>MHKIIYDCDNTMGVKERDVDDGLTFLYLLGRKDVCISGVTTTYGNSTMDIVYDNTLRMFHELSIQDIPLLRGASSPKNRHSEAAEFLAEKAAESPGEITVLATGSLTNLLGAYEIDSNFFHHAKQIILMGGITNPLMINGKQLDELNFSCDPEATYQVLSSGAKVTVITGHICLQALFGEKEYKRLMESHDIKIYQYIRNKTNHWFVYIMKEFGIKGFYNWDIVAGVYLTNPQLFDTNITNLVSTSEDLKTGLLKIDNNSNKGYRVNMPTAINNIEEFNEIIFNTWANVAYAFDERK</sequence>
<name>A0A140KZZ5_9FIRM</name>
<dbReference type="Proteomes" id="UP000070456">
    <property type="component" value="Unassembled WGS sequence"/>
</dbReference>
<dbReference type="InterPro" id="IPR001910">
    <property type="entry name" value="Inosine/uridine_hydrolase_dom"/>
</dbReference>
<dbReference type="STRING" id="520762.AN619_27900"/>